<proteinExistence type="predicted"/>
<dbReference type="InterPro" id="IPR021350">
    <property type="entry name" value="DUF2968"/>
</dbReference>
<dbReference type="Proteomes" id="UP000198725">
    <property type="component" value="Unassembled WGS sequence"/>
</dbReference>
<reference evidence="4" key="1">
    <citation type="submission" date="2016-10" db="EMBL/GenBank/DDBJ databases">
        <authorList>
            <person name="Varghese N."/>
            <person name="Submissions S."/>
        </authorList>
    </citation>
    <scope>NUCLEOTIDE SEQUENCE [LARGE SCALE GENOMIC DNA]</scope>
    <source>
        <strain evidence="4">MO64</strain>
    </source>
</reference>
<sequence length="264" mass="28296">MNRTTRSASPRRQMASMIAMALVCVTLSACASFPFSSKASAPTPAPGPAAASSSEASAAPSSPMPASDDSEAPSSATVANLQRLIDSNQLTELRTTYNATYGASLLFQTSKLSYYVALFHGKQFWRVIQTDSYETAESIYRSFAEQTHQLAQVDIDTTRLHAGNAYAEHLIALNKEHLQNLQQDASYQQQQAQQVATAQQQAKQQAVTLSADLNSTSSQLDAMKQRIRELEKQQTDPALILPAPSTNATPAPTSSTPASGTPSP</sequence>
<feature type="chain" id="PRO_5011716413" description="DUF2968 domain-containing protein" evidence="2">
    <location>
        <begin position="32"/>
        <end position="264"/>
    </location>
</feature>
<dbReference type="Gene3D" id="3.60.10.10">
    <property type="entry name" value="Endonuclease/exonuclease/phosphatase"/>
    <property type="match status" value="1"/>
</dbReference>
<keyword evidence="4" id="KW-1185">Reference proteome</keyword>
<feature type="region of interest" description="Disordered" evidence="1">
    <location>
        <begin position="227"/>
        <end position="264"/>
    </location>
</feature>
<organism evidence="3 4">
    <name type="scientific">Rhodanobacter glycinis</name>
    <dbReference type="NCBI Taxonomy" id="582702"/>
    <lineage>
        <taxon>Bacteria</taxon>
        <taxon>Pseudomonadati</taxon>
        <taxon>Pseudomonadota</taxon>
        <taxon>Gammaproteobacteria</taxon>
        <taxon>Lysobacterales</taxon>
        <taxon>Rhodanobacteraceae</taxon>
        <taxon>Rhodanobacter</taxon>
    </lineage>
</organism>
<gene>
    <name evidence="3" type="ORF">SAMN05192579_11079</name>
</gene>
<evidence type="ECO:0000256" key="1">
    <source>
        <dbReference type="SAM" id="MobiDB-lite"/>
    </source>
</evidence>
<feature type="signal peptide" evidence="2">
    <location>
        <begin position="1"/>
        <end position="31"/>
    </location>
</feature>
<dbReference type="PROSITE" id="PS51257">
    <property type="entry name" value="PROKAR_LIPOPROTEIN"/>
    <property type="match status" value="1"/>
</dbReference>
<name>A0A1I4DWD6_9GAMM</name>
<dbReference type="AlphaFoldDB" id="A0A1I4DWD6"/>
<evidence type="ECO:0000256" key="2">
    <source>
        <dbReference type="SAM" id="SignalP"/>
    </source>
</evidence>
<evidence type="ECO:0000313" key="4">
    <source>
        <dbReference type="Proteomes" id="UP000198725"/>
    </source>
</evidence>
<dbReference type="InterPro" id="IPR036691">
    <property type="entry name" value="Endo/exonu/phosph_ase_sf"/>
</dbReference>
<protein>
    <recommendedName>
        <fullName evidence="5">DUF2968 domain-containing protein</fullName>
    </recommendedName>
</protein>
<dbReference type="Pfam" id="PF11180">
    <property type="entry name" value="DUF2968"/>
    <property type="match status" value="1"/>
</dbReference>
<dbReference type="EMBL" id="FOSR01000010">
    <property type="protein sequence ID" value="SFK97978.1"/>
    <property type="molecule type" value="Genomic_DNA"/>
</dbReference>
<keyword evidence="2" id="KW-0732">Signal</keyword>
<feature type="region of interest" description="Disordered" evidence="1">
    <location>
        <begin position="37"/>
        <end position="76"/>
    </location>
</feature>
<evidence type="ECO:0000313" key="3">
    <source>
        <dbReference type="EMBL" id="SFK97978.1"/>
    </source>
</evidence>
<evidence type="ECO:0008006" key="5">
    <source>
        <dbReference type="Google" id="ProtNLM"/>
    </source>
</evidence>
<accession>A0A1I4DWD6</accession>
<feature type="compositionally biased region" description="Low complexity" evidence="1">
    <location>
        <begin position="242"/>
        <end position="264"/>
    </location>
</feature>
<dbReference type="RefSeq" id="WP_092704183.1">
    <property type="nucleotide sequence ID" value="NZ_FOSR01000010.1"/>
</dbReference>